<dbReference type="EMBL" id="KQ981667">
    <property type="protein sequence ID" value="KYN38451.1"/>
    <property type="molecule type" value="Genomic_DNA"/>
</dbReference>
<reference evidence="1 2" key="1">
    <citation type="submission" date="2016-03" db="EMBL/GenBank/DDBJ databases">
        <title>Trachymyrmex septentrionalis WGS genome.</title>
        <authorList>
            <person name="Nygaard S."/>
            <person name="Hu H."/>
            <person name="Boomsma J."/>
            <person name="Zhang G."/>
        </authorList>
    </citation>
    <scope>NUCLEOTIDE SEQUENCE [LARGE SCALE GENOMIC DNA]</scope>
    <source>
        <strain evidence="1">Tsep2-gDNA-1</strain>
        <tissue evidence="1">Whole body</tissue>
    </source>
</reference>
<name>A0A151JW06_9HYME</name>
<proteinExistence type="predicted"/>
<feature type="non-terminal residue" evidence="1">
    <location>
        <position position="1"/>
    </location>
</feature>
<dbReference type="AlphaFoldDB" id="A0A151JW06"/>
<organism evidence="1 2">
    <name type="scientific">Trachymyrmex septentrionalis</name>
    <dbReference type="NCBI Taxonomy" id="34720"/>
    <lineage>
        <taxon>Eukaryota</taxon>
        <taxon>Metazoa</taxon>
        <taxon>Ecdysozoa</taxon>
        <taxon>Arthropoda</taxon>
        <taxon>Hexapoda</taxon>
        <taxon>Insecta</taxon>
        <taxon>Pterygota</taxon>
        <taxon>Neoptera</taxon>
        <taxon>Endopterygota</taxon>
        <taxon>Hymenoptera</taxon>
        <taxon>Apocrita</taxon>
        <taxon>Aculeata</taxon>
        <taxon>Formicoidea</taxon>
        <taxon>Formicidae</taxon>
        <taxon>Myrmicinae</taxon>
        <taxon>Trachymyrmex</taxon>
    </lineage>
</organism>
<accession>A0A151JW06</accession>
<evidence type="ECO:0000313" key="1">
    <source>
        <dbReference type="EMBL" id="KYN38451.1"/>
    </source>
</evidence>
<keyword evidence="2" id="KW-1185">Reference proteome</keyword>
<evidence type="ECO:0000313" key="2">
    <source>
        <dbReference type="Proteomes" id="UP000078541"/>
    </source>
</evidence>
<dbReference type="Proteomes" id="UP000078541">
    <property type="component" value="Unassembled WGS sequence"/>
</dbReference>
<protein>
    <submittedName>
        <fullName evidence="1">Uncharacterized protein</fullName>
    </submittedName>
</protein>
<gene>
    <name evidence="1" type="ORF">ALC56_07158</name>
</gene>
<sequence length="131" mass="15179">RILGRRFILTPTIYKYLDVGIVVGPVSFVEIAIGDNQGNNIILPREIWLTFIERHADIEWFVQSIAPSSLLVQDLVIKIVKMRDVNVVKLILHKTCLYIKPSTVLFMFELKHCESRMYSLSCASIRIVYRQ</sequence>